<dbReference type="Gene3D" id="1.20.1250.20">
    <property type="entry name" value="MFS general substrate transporter like domains"/>
    <property type="match status" value="1"/>
</dbReference>
<feature type="transmembrane region" description="Helical" evidence="8">
    <location>
        <begin position="260"/>
        <end position="281"/>
    </location>
</feature>
<feature type="transmembrane region" description="Helical" evidence="8">
    <location>
        <begin position="390"/>
        <end position="411"/>
    </location>
</feature>
<feature type="region of interest" description="Disordered" evidence="7">
    <location>
        <begin position="414"/>
        <end position="434"/>
    </location>
</feature>
<gene>
    <name evidence="9" type="ORF">DFJ66_2419</name>
</gene>
<reference evidence="9 10" key="1">
    <citation type="submission" date="2018-10" db="EMBL/GenBank/DDBJ databases">
        <title>Sequencing the genomes of 1000 actinobacteria strains.</title>
        <authorList>
            <person name="Klenk H.-P."/>
        </authorList>
    </citation>
    <scope>NUCLEOTIDE SEQUENCE [LARGE SCALE GENOMIC DNA]</scope>
    <source>
        <strain evidence="9 10">DSM 43911</strain>
    </source>
</reference>
<feature type="transmembrane region" description="Helical" evidence="8">
    <location>
        <begin position="56"/>
        <end position="79"/>
    </location>
</feature>
<feature type="transmembrane region" description="Helical" evidence="8">
    <location>
        <begin position="154"/>
        <end position="171"/>
    </location>
</feature>
<feature type="transmembrane region" description="Helical" evidence="8">
    <location>
        <begin position="91"/>
        <end position="109"/>
    </location>
</feature>
<organism evidence="9 10">
    <name type="scientific">Saccharothrix variisporea</name>
    <dbReference type="NCBI Taxonomy" id="543527"/>
    <lineage>
        <taxon>Bacteria</taxon>
        <taxon>Bacillati</taxon>
        <taxon>Actinomycetota</taxon>
        <taxon>Actinomycetes</taxon>
        <taxon>Pseudonocardiales</taxon>
        <taxon>Pseudonocardiaceae</taxon>
        <taxon>Saccharothrix</taxon>
    </lineage>
</organism>
<evidence type="ECO:0000313" key="9">
    <source>
        <dbReference type="EMBL" id="RKT69222.1"/>
    </source>
</evidence>
<evidence type="ECO:0000256" key="5">
    <source>
        <dbReference type="ARBA" id="ARBA00022989"/>
    </source>
</evidence>
<accession>A0A495X5I4</accession>
<keyword evidence="10" id="KW-1185">Reference proteome</keyword>
<evidence type="ECO:0000256" key="4">
    <source>
        <dbReference type="ARBA" id="ARBA00022692"/>
    </source>
</evidence>
<comment type="caution">
    <text evidence="9">The sequence shown here is derived from an EMBL/GenBank/DDBJ whole genome shotgun (WGS) entry which is preliminary data.</text>
</comment>
<evidence type="ECO:0000256" key="8">
    <source>
        <dbReference type="SAM" id="Phobius"/>
    </source>
</evidence>
<feature type="transmembrane region" description="Helical" evidence="8">
    <location>
        <begin position="229"/>
        <end position="254"/>
    </location>
</feature>
<feature type="transmembrane region" description="Helical" evidence="8">
    <location>
        <begin position="177"/>
        <end position="198"/>
    </location>
</feature>
<dbReference type="GO" id="GO:0005886">
    <property type="term" value="C:plasma membrane"/>
    <property type="evidence" value="ECO:0007669"/>
    <property type="project" value="UniProtKB-SubCell"/>
</dbReference>
<evidence type="ECO:0000256" key="6">
    <source>
        <dbReference type="ARBA" id="ARBA00023136"/>
    </source>
</evidence>
<evidence type="ECO:0000313" key="10">
    <source>
        <dbReference type="Proteomes" id="UP000272729"/>
    </source>
</evidence>
<keyword evidence="3" id="KW-1003">Cell membrane</keyword>
<dbReference type="RefSeq" id="WP_121220807.1">
    <property type="nucleotide sequence ID" value="NZ_JBIUBA010000002.1"/>
</dbReference>
<dbReference type="InterPro" id="IPR011701">
    <property type="entry name" value="MFS"/>
</dbReference>
<evidence type="ECO:0000256" key="3">
    <source>
        <dbReference type="ARBA" id="ARBA00022475"/>
    </source>
</evidence>
<dbReference type="OrthoDB" id="6803299at2"/>
<sequence length="434" mass="44886">MSATDPPSAAPKSFLKSLVPEPGDKRTFVTSQFISGIGGGIIMPISILYFTRIVGIAAGEVGVAFMVAGLLAIPFSVPAGDLADRIGPRRVALSGLLGLSAAGVGFLFVQNSWTLLAAQSVITFSFAAYLPSAGALMRRVGGEQTVTLRSQVRVVANGGVALGTLVAGIGVDIGGPLAYRVLLVLFVLAQLSAGLLLLRLPRLPAPPRPPKQTGGTRAPRWIALRDLPFVAYTFVGGAMMLQSMILEILIPVWIVSHTVAPAWGITVAFVLNTVMVVLLQVRLGSKVQTVGDGGVALRRAGLVLLLGCVALSLMAEVSSWVALLLLIAGMVLLTLGEIWHASGTFAFEYGLPPAHAQGQYQGLSTTTSGVVKAAAPALLLGVTLSFGSTGWIGLGVLLLVLGLLGPAIAGWGERTRQEAEPEPTQADTTTGSST</sequence>
<dbReference type="InterPro" id="IPR036259">
    <property type="entry name" value="MFS_trans_sf"/>
</dbReference>
<evidence type="ECO:0000256" key="1">
    <source>
        <dbReference type="ARBA" id="ARBA00004651"/>
    </source>
</evidence>
<keyword evidence="5 8" id="KW-1133">Transmembrane helix</keyword>
<dbReference type="PANTHER" id="PTHR23517">
    <property type="entry name" value="RESISTANCE PROTEIN MDTM, PUTATIVE-RELATED-RELATED"/>
    <property type="match status" value="1"/>
</dbReference>
<proteinExistence type="predicted"/>
<keyword evidence="2" id="KW-0813">Transport</keyword>
<keyword evidence="6 8" id="KW-0472">Membrane</keyword>
<dbReference type="Proteomes" id="UP000272729">
    <property type="component" value="Unassembled WGS sequence"/>
</dbReference>
<feature type="transmembrane region" description="Helical" evidence="8">
    <location>
        <begin position="33"/>
        <end position="50"/>
    </location>
</feature>
<evidence type="ECO:0000256" key="2">
    <source>
        <dbReference type="ARBA" id="ARBA00022448"/>
    </source>
</evidence>
<dbReference type="InterPro" id="IPR050171">
    <property type="entry name" value="MFS_Transporters"/>
</dbReference>
<dbReference type="PANTHER" id="PTHR23517:SF2">
    <property type="entry name" value="MULTIDRUG RESISTANCE PROTEIN MDTH"/>
    <property type="match status" value="1"/>
</dbReference>
<evidence type="ECO:0000256" key="7">
    <source>
        <dbReference type="SAM" id="MobiDB-lite"/>
    </source>
</evidence>
<feature type="compositionally biased region" description="Polar residues" evidence="7">
    <location>
        <begin position="425"/>
        <end position="434"/>
    </location>
</feature>
<dbReference type="EMBL" id="RBXR01000001">
    <property type="protein sequence ID" value="RKT69222.1"/>
    <property type="molecule type" value="Genomic_DNA"/>
</dbReference>
<dbReference type="SUPFAM" id="SSF103473">
    <property type="entry name" value="MFS general substrate transporter"/>
    <property type="match status" value="1"/>
</dbReference>
<dbReference type="Pfam" id="PF07690">
    <property type="entry name" value="MFS_1"/>
    <property type="match status" value="1"/>
</dbReference>
<name>A0A495X5I4_9PSEU</name>
<feature type="transmembrane region" description="Helical" evidence="8">
    <location>
        <begin position="115"/>
        <end position="133"/>
    </location>
</feature>
<feature type="transmembrane region" description="Helical" evidence="8">
    <location>
        <begin position="302"/>
        <end position="335"/>
    </location>
</feature>
<protein>
    <submittedName>
        <fullName evidence="9">MFS transporter</fullName>
    </submittedName>
</protein>
<dbReference type="GO" id="GO:0022857">
    <property type="term" value="F:transmembrane transporter activity"/>
    <property type="evidence" value="ECO:0007669"/>
    <property type="project" value="InterPro"/>
</dbReference>
<keyword evidence="4 8" id="KW-0812">Transmembrane</keyword>
<dbReference type="AlphaFoldDB" id="A0A495X5I4"/>
<comment type="subcellular location">
    <subcellularLocation>
        <location evidence="1">Cell membrane</location>
        <topology evidence="1">Multi-pass membrane protein</topology>
    </subcellularLocation>
</comment>